<name>A0AAX4J7I7_9CAUD</name>
<dbReference type="InterPro" id="IPR055753">
    <property type="entry name" value="DUF7329"/>
</dbReference>
<protein>
    <submittedName>
        <fullName evidence="1">Uncharacterized protein</fullName>
    </submittedName>
</protein>
<proteinExistence type="predicted"/>
<gene>
    <name evidence="1" type="ORF">CF5_0150</name>
</gene>
<dbReference type="Pfam" id="PF24015">
    <property type="entry name" value="DUF7329"/>
    <property type="match status" value="1"/>
</dbReference>
<dbReference type="Proteomes" id="UP001432109">
    <property type="component" value="Segment"/>
</dbReference>
<organism evidence="1 2">
    <name type="scientific">Staphylococcus phage CF5</name>
    <dbReference type="NCBI Taxonomy" id="3113739"/>
    <lineage>
        <taxon>Viruses</taxon>
        <taxon>Duplodnaviria</taxon>
        <taxon>Heunggongvirae</taxon>
        <taxon>Uroviricota</taxon>
        <taxon>Caudoviricetes</taxon>
        <taxon>Herelleviridae</taxon>
        <taxon>Twortvirinae</taxon>
        <taxon>Silviavirus</taxon>
    </lineage>
</organism>
<sequence>MNELLTDIHIITNYNNVQSPSVESAIGIDDELDSLEETFDVASACLTDYVCLVGFIYDHQLYREYENKLKGKKIIFVSDVGKLPAQFLTVKDDQQHLSLLHQLIIIFEKLGKSMEPKVNKKAYELSDAYNFKCLDYNIVEKYLDEYDEIYLDILANKCYTNKDMYMLYELSPEYKLPLAYYLLKGKDKGIAIIGSQTRSSNDILTFYVKGYDTKEIANLFGVELKVDTNVFSTFISSHINILGNNISKFLELERN</sequence>
<dbReference type="EMBL" id="PP034390">
    <property type="protein sequence ID" value="WRW34643.1"/>
    <property type="molecule type" value="Genomic_DNA"/>
</dbReference>
<evidence type="ECO:0000313" key="1">
    <source>
        <dbReference type="EMBL" id="WRW34643.1"/>
    </source>
</evidence>
<evidence type="ECO:0000313" key="2">
    <source>
        <dbReference type="Proteomes" id="UP001432109"/>
    </source>
</evidence>
<reference evidence="1" key="1">
    <citation type="submission" date="2023-12" db="EMBL/GenBank/DDBJ databases">
        <title>Isolation and Characterisation of Novel Lytic Bacteriophages for therapeutic applications in Prosthetic Joint Infections.</title>
        <authorList>
            <person name="Burton N."/>
            <person name="Melo L.D.R."/>
            <person name="Pearce B."/>
            <person name="Tadesse M.D."/>
            <person name="Vryonis E."/>
            <person name="Sagona A."/>
        </authorList>
    </citation>
    <scope>NUCLEOTIDE SEQUENCE</scope>
</reference>
<accession>A0AAX4J7I7</accession>